<evidence type="ECO:0000313" key="5">
    <source>
        <dbReference type="Proteomes" id="UP000014461"/>
    </source>
</evidence>
<dbReference type="GO" id="GO:0006352">
    <property type="term" value="P:DNA-templated transcription initiation"/>
    <property type="evidence" value="ECO:0007669"/>
    <property type="project" value="InterPro"/>
</dbReference>
<name>R9PH27_AGAAL</name>
<dbReference type="PANTHER" id="PTHR47756">
    <property type="entry name" value="BLL6612 PROTEIN-RELATED"/>
    <property type="match status" value="1"/>
</dbReference>
<dbReference type="SUPFAM" id="SSF88659">
    <property type="entry name" value="Sigma3 and sigma4 domains of RNA polymerase sigma factors"/>
    <property type="match status" value="1"/>
</dbReference>
<dbReference type="GO" id="GO:0003677">
    <property type="term" value="F:DNA binding"/>
    <property type="evidence" value="ECO:0007669"/>
    <property type="project" value="InterPro"/>
</dbReference>
<dbReference type="Proteomes" id="UP000014461">
    <property type="component" value="Unassembled WGS sequence"/>
</dbReference>
<dbReference type="Gene3D" id="1.10.10.10">
    <property type="entry name" value="Winged helix-like DNA-binding domain superfamily/Winged helix DNA-binding domain"/>
    <property type="match status" value="1"/>
</dbReference>
<dbReference type="Pfam" id="PF20239">
    <property type="entry name" value="DUF6596"/>
    <property type="match status" value="1"/>
</dbReference>
<feature type="domain" description="DUF6596" evidence="3">
    <location>
        <begin position="181"/>
        <end position="282"/>
    </location>
</feature>
<dbReference type="Pfam" id="PF08281">
    <property type="entry name" value="Sigma70_r4_2"/>
    <property type="match status" value="1"/>
</dbReference>
<reference evidence="4" key="1">
    <citation type="journal article" date="2013" name="Genome Announc.">
        <title>Draft Genome Sequence of Agarivorans albus Strain MKT 106T, an Agarolytic Marine Bacterium.</title>
        <authorList>
            <person name="Yasuike M."/>
            <person name="Nakamura Y."/>
            <person name="Kai W."/>
            <person name="Fujiwara A."/>
            <person name="Fukui Y."/>
            <person name="Satomi M."/>
            <person name="Sano M."/>
        </authorList>
    </citation>
    <scope>NUCLEOTIDE SEQUENCE [LARGE SCALE GENOMIC DNA]</scope>
</reference>
<sequence length="416" mass="47490">MSSHGQIEHLFRHEYGQLVALLVRRFGFEHFEQAEDAVQWAMAQALDTWLKQAVPDKPSAWLYQVALRYLLSQFRQQQSHSNSLAQTEEPQTEVLVEPPLSGELSDALLRMLFVASDEALAVESQLVFTLKSLVGFSIKETALRLFISEANAYKRFSRARKYLQQQPLQLDSLNEQDMQRRLPAVNRVLYLLFTEGYLSSHEDLSIRQDLCEEAIRLTRLLSQHALGNRPESYALLALMYLNTARLPARQQAGELLLLQEQDRSSWNQAQIAMGLRCLQRSAQGEQLSRYHIEAGIAAEHCLASSFEQTRWHKIVEAYLLLEKLAPSPFHILNRAVALAQWQGAKVGLAELESSQVPSWLSRSYHWYAVLADLQFRSGEQKLAEQNAQLALEQAPSATIRRLLSKRWRLVAPEDSA</sequence>
<dbReference type="InterPro" id="IPR013324">
    <property type="entry name" value="RNA_pol_sigma_r3/r4-like"/>
</dbReference>
<organism evidence="4 5">
    <name type="scientific">Agarivorans albus MKT 106</name>
    <dbReference type="NCBI Taxonomy" id="1331007"/>
    <lineage>
        <taxon>Bacteria</taxon>
        <taxon>Pseudomonadati</taxon>
        <taxon>Pseudomonadota</taxon>
        <taxon>Gammaproteobacteria</taxon>
        <taxon>Alteromonadales</taxon>
        <taxon>Alteromonadaceae</taxon>
        <taxon>Agarivorans</taxon>
    </lineage>
</organism>
<dbReference type="InterPro" id="IPR007627">
    <property type="entry name" value="RNA_pol_sigma70_r2"/>
</dbReference>
<feature type="domain" description="RNA polymerase sigma factor 70 region 4 type 2" evidence="2">
    <location>
        <begin position="119"/>
        <end position="163"/>
    </location>
</feature>
<dbReference type="GO" id="GO:0016987">
    <property type="term" value="F:sigma factor activity"/>
    <property type="evidence" value="ECO:0007669"/>
    <property type="project" value="InterPro"/>
</dbReference>
<dbReference type="InterPro" id="IPR046531">
    <property type="entry name" value="DUF6596"/>
</dbReference>
<proteinExistence type="predicted"/>
<evidence type="ECO:0000259" key="2">
    <source>
        <dbReference type="Pfam" id="PF08281"/>
    </source>
</evidence>
<protein>
    <submittedName>
        <fullName evidence="4">Putative sigma factor</fullName>
    </submittedName>
</protein>
<comment type="caution">
    <text evidence="4">The sequence shown here is derived from an EMBL/GenBank/DDBJ whole genome shotgun (WGS) entry which is preliminary data.</text>
</comment>
<dbReference type="OrthoDB" id="9780299at2"/>
<evidence type="ECO:0000259" key="3">
    <source>
        <dbReference type="Pfam" id="PF20239"/>
    </source>
</evidence>
<accession>R9PH27</accession>
<feature type="domain" description="RNA polymerase sigma-70 region 2" evidence="1">
    <location>
        <begin position="14"/>
        <end position="78"/>
    </location>
</feature>
<keyword evidence="5" id="KW-1185">Reference proteome</keyword>
<gene>
    <name evidence="4" type="ORF">AALB_0638</name>
</gene>
<dbReference type="Pfam" id="PF04542">
    <property type="entry name" value="Sigma70_r2"/>
    <property type="match status" value="1"/>
</dbReference>
<dbReference type="AlphaFoldDB" id="R9PH27"/>
<dbReference type="InterPro" id="IPR013249">
    <property type="entry name" value="RNA_pol_sigma70_r4_t2"/>
</dbReference>
<dbReference type="STRING" id="1331007.AALB_0638"/>
<dbReference type="SUPFAM" id="SSF88946">
    <property type="entry name" value="Sigma2 domain of RNA polymerase sigma factors"/>
    <property type="match status" value="1"/>
</dbReference>
<evidence type="ECO:0000313" key="4">
    <source>
        <dbReference type="EMBL" id="GAD00558.1"/>
    </source>
</evidence>
<dbReference type="PANTHER" id="PTHR47756:SF2">
    <property type="entry name" value="BLL6612 PROTEIN"/>
    <property type="match status" value="1"/>
</dbReference>
<dbReference type="RefSeq" id="WP_016400326.1">
    <property type="nucleotide sequence ID" value="NZ_BARX01000003.1"/>
</dbReference>
<dbReference type="EMBL" id="BARX01000003">
    <property type="protein sequence ID" value="GAD00558.1"/>
    <property type="molecule type" value="Genomic_DNA"/>
</dbReference>
<evidence type="ECO:0000259" key="1">
    <source>
        <dbReference type="Pfam" id="PF04542"/>
    </source>
</evidence>
<dbReference type="InterPro" id="IPR036388">
    <property type="entry name" value="WH-like_DNA-bd_sf"/>
</dbReference>
<dbReference type="InterPro" id="IPR013325">
    <property type="entry name" value="RNA_pol_sigma_r2"/>
</dbReference>
<dbReference type="Gene3D" id="1.10.1740.10">
    <property type="match status" value="1"/>
</dbReference>